<dbReference type="GO" id="GO:0007165">
    <property type="term" value="P:signal transduction"/>
    <property type="evidence" value="ECO:0007669"/>
    <property type="project" value="UniProtKB-KW"/>
</dbReference>
<feature type="transmembrane region" description="Helical" evidence="6">
    <location>
        <begin position="277"/>
        <end position="298"/>
    </location>
</feature>
<dbReference type="GO" id="GO:0050909">
    <property type="term" value="P:sensory perception of taste"/>
    <property type="evidence" value="ECO:0007669"/>
    <property type="project" value="InterPro"/>
</dbReference>
<dbReference type="Proteomes" id="UP000504631">
    <property type="component" value="Unplaced"/>
</dbReference>
<evidence type="ECO:0000256" key="3">
    <source>
        <dbReference type="ARBA" id="ARBA00022692"/>
    </source>
</evidence>
<feature type="transmembrane region" description="Helical" evidence="6">
    <location>
        <begin position="388"/>
        <end position="408"/>
    </location>
</feature>
<dbReference type="RefSeq" id="XP_033346336.1">
    <property type="nucleotide sequence ID" value="XM_033490445.1"/>
</dbReference>
<evidence type="ECO:0000256" key="1">
    <source>
        <dbReference type="ARBA" id="ARBA00004651"/>
    </source>
</evidence>
<keyword evidence="6" id="KW-0675">Receptor</keyword>
<comment type="function">
    <text evidence="6">Gustatory receptor which mediates acceptance or avoidance behavior, depending on its substrates.</text>
</comment>
<evidence type="ECO:0000313" key="7">
    <source>
        <dbReference type="Proteomes" id="UP000504631"/>
    </source>
</evidence>
<dbReference type="GO" id="GO:0005886">
    <property type="term" value="C:plasma membrane"/>
    <property type="evidence" value="ECO:0007669"/>
    <property type="project" value="UniProtKB-SubCell"/>
</dbReference>
<feature type="transmembrane region" description="Helical" evidence="6">
    <location>
        <begin position="219"/>
        <end position="240"/>
    </location>
</feature>
<organism evidence="7 8">
    <name type="scientific">Bombus vosnesenskii</name>
    <dbReference type="NCBI Taxonomy" id="207650"/>
    <lineage>
        <taxon>Eukaryota</taxon>
        <taxon>Metazoa</taxon>
        <taxon>Ecdysozoa</taxon>
        <taxon>Arthropoda</taxon>
        <taxon>Hexapoda</taxon>
        <taxon>Insecta</taxon>
        <taxon>Pterygota</taxon>
        <taxon>Neoptera</taxon>
        <taxon>Endopterygota</taxon>
        <taxon>Hymenoptera</taxon>
        <taxon>Apocrita</taxon>
        <taxon>Aculeata</taxon>
        <taxon>Apoidea</taxon>
        <taxon>Anthophila</taxon>
        <taxon>Apidae</taxon>
        <taxon>Bombus</taxon>
        <taxon>Pyrobombus</taxon>
    </lineage>
</organism>
<keyword evidence="7" id="KW-1185">Reference proteome</keyword>
<keyword evidence="5 6" id="KW-0472">Membrane</keyword>
<feature type="transmembrane region" description="Helical" evidence="6">
    <location>
        <begin position="420"/>
        <end position="442"/>
    </location>
</feature>
<dbReference type="GeneID" id="117231743"/>
<evidence type="ECO:0000313" key="8">
    <source>
        <dbReference type="RefSeq" id="XP_033346336.1"/>
    </source>
</evidence>
<keyword evidence="4 6" id="KW-1133">Transmembrane helix</keyword>
<comment type="caution">
    <text evidence="6">Lacks conserved residue(s) required for the propagation of feature annotation.</text>
</comment>
<dbReference type="AlphaFoldDB" id="A0A6J3K1C2"/>
<keyword evidence="3 6" id="KW-0812">Transmembrane</keyword>
<sequence>MHTYVRHRQLSPLLVMKLKNLEEKHLEISGGMELLNHTFHEFPVNIKFWFKDYVTPAAFYSIKFGMMIWACESSEENEDDALGCRQCYKRSIRETRAYRLLTVRDVLLRVTVQSTVSKVNLAFVQKVFKMFNRPQKPEQRTNEKLKSSSSYFGSYTSLISPSAAFNRLMGFLPYKLESSKFVYSKSYFVFSTISIIIYLICVILSLYQTNFSPMKFIELVHKLQFALIFLCGPVIFISAYTKNQSMIRAIDGISKVSRILSSETCHKVVKKILIKDILILLPLMCCIPYNLFYVPYIFCYTYWHTFIGAIALTSLYTNNVCVLNACFKYINDSLEQVKEILVNDEPHLLRRVYHMQKNPILLTKLRTLKKQHLEMSEVVELLNNTCSIQIEAILIIMFIFIIFTMYNYLSMHKEMGQMKLLTLILGLAIYYIAHVIITVSIVEITRVQMQKTGRNIHRILVHTFDEQVTTEVRLELFSLQVLQKGNTFVMNGLVIDATLLTKVIRDWIKRNEVFLSTLVTDGVRHYHFFVNISAVLTRRVLLMRSFN</sequence>
<dbReference type="KEGG" id="bvk:117231743"/>
<evidence type="ECO:0000256" key="5">
    <source>
        <dbReference type="ARBA" id="ARBA00023136"/>
    </source>
</evidence>
<comment type="subcellular location">
    <subcellularLocation>
        <location evidence="1 6">Cell membrane</location>
        <topology evidence="1 6">Multi-pass membrane protein</topology>
    </subcellularLocation>
</comment>
<evidence type="ECO:0000256" key="6">
    <source>
        <dbReference type="RuleBase" id="RU363108"/>
    </source>
</evidence>
<reference evidence="8" key="1">
    <citation type="submission" date="2025-08" db="UniProtKB">
        <authorList>
            <consortium name="RefSeq"/>
        </authorList>
    </citation>
    <scope>IDENTIFICATION</scope>
    <source>
        <tissue evidence="8">Muscle</tissue>
    </source>
</reference>
<proteinExistence type="inferred from homology"/>
<dbReference type="Pfam" id="PF08395">
    <property type="entry name" value="7tm_7"/>
    <property type="match status" value="1"/>
</dbReference>
<evidence type="ECO:0000256" key="2">
    <source>
        <dbReference type="ARBA" id="ARBA00022475"/>
    </source>
</evidence>
<keyword evidence="6" id="KW-0807">Transducer</keyword>
<keyword evidence="2 6" id="KW-1003">Cell membrane</keyword>
<comment type="similarity">
    <text evidence="6">Belongs to the insect chemoreceptor superfamily. Gustatory receptor (GR) family.</text>
</comment>
<accession>A0A6J3K1C2</accession>
<evidence type="ECO:0000256" key="4">
    <source>
        <dbReference type="ARBA" id="ARBA00022989"/>
    </source>
</evidence>
<protein>
    <recommendedName>
        <fullName evidence="6">Gustatory receptor</fullName>
    </recommendedName>
</protein>
<name>A0A6J3K1C2_9HYME</name>
<gene>
    <name evidence="8" type="primary">LOC117231743</name>
</gene>
<dbReference type="InterPro" id="IPR013604">
    <property type="entry name" value="7TM_chemorcpt"/>
</dbReference>
<feature type="transmembrane region" description="Helical" evidence="6">
    <location>
        <begin position="187"/>
        <end position="207"/>
    </location>
</feature>